<keyword evidence="2" id="KW-1185">Reference proteome</keyword>
<protein>
    <submittedName>
        <fullName evidence="1">Uncharacterized protein</fullName>
    </submittedName>
</protein>
<dbReference type="AlphaFoldDB" id="A0A1I4XS83"/>
<proteinExistence type="predicted"/>
<accession>A0A1I4XS83</accession>
<sequence length="407" mass="46600">MKTKNILLCVSSLFYIMSCNQIKEKIGGGSSENIISENTQLNCDYNNLSNQFNVKFVINKDPKKATTGVDYAVQILDKNNKVLKTIVSQPSISTDELDKYKICDQVKSLATKYNLAKNFDIESFDGNVVVGDFNFDGKDDFAVYNRKQDNKAYYNYYLQDASGEFKIDIFLSDDTDYFSKKYDVNGKTIVIQDKSAIKKYAYNNGSWTMKEEVNDPFPGSPEKGIISNFDRKSQVFISLYDSNFIKVGKVEFNTWENSVSTNNRFLNVNEIYNSNSRVSSLIYKSKNGLFLQLDVPGNYYINSLELKKNNFKPESFIDYFVNHEMYISPNGIVMNVRKSPSSKSELIGQIHPDIGNYYVVFTGNKKGQWAEVSEIIFPESDYYILNYTTGWIKIIGDNGYPNFNFSN</sequence>
<organism evidence="1 2">
    <name type="scientific">Algoriella xinjiangensis</name>
    <dbReference type="NCBI Taxonomy" id="684065"/>
    <lineage>
        <taxon>Bacteria</taxon>
        <taxon>Pseudomonadati</taxon>
        <taxon>Bacteroidota</taxon>
        <taxon>Flavobacteriia</taxon>
        <taxon>Flavobacteriales</taxon>
        <taxon>Weeksellaceae</taxon>
        <taxon>Algoriella</taxon>
    </lineage>
</organism>
<name>A0A1I4XS83_9FLAO</name>
<gene>
    <name evidence="1" type="ORF">SAMN05421738_109150</name>
</gene>
<dbReference type="STRING" id="684065.SAMN05421738_109150"/>
<dbReference type="OrthoDB" id="956454at2"/>
<dbReference type="EMBL" id="FOUZ01000009">
    <property type="protein sequence ID" value="SFN28647.1"/>
    <property type="molecule type" value="Genomic_DNA"/>
</dbReference>
<dbReference type="RefSeq" id="WP_143080485.1">
    <property type="nucleotide sequence ID" value="NZ_FOUZ01000009.1"/>
</dbReference>
<evidence type="ECO:0000313" key="1">
    <source>
        <dbReference type="EMBL" id="SFN28647.1"/>
    </source>
</evidence>
<reference evidence="2" key="1">
    <citation type="submission" date="2016-10" db="EMBL/GenBank/DDBJ databases">
        <authorList>
            <person name="Varghese N."/>
            <person name="Submissions S."/>
        </authorList>
    </citation>
    <scope>NUCLEOTIDE SEQUENCE [LARGE SCALE GENOMIC DNA]</scope>
    <source>
        <strain evidence="2">XJ109</strain>
    </source>
</reference>
<dbReference type="NCBIfam" id="NF047539">
    <property type="entry name" value="XAC2610_fam"/>
    <property type="match status" value="1"/>
</dbReference>
<dbReference type="Proteomes" id="UP000199149">
    <property type="component" value="Unassembled WGS sequence"/>
</dbReference>
<dbReference type="InterPro" id="IPR058087">
    <property type="entry name" value="XAC2610_dom"/>
</dbReference>
<evidence type="ECO:0000313" key="2">
    <source>
        <dbReference type="Proteomes" id="UP000199149"/>
    </source>
</evidence>